<reference evidence="2" key="2">
    <citation type="submission" date="2015-06" db="UniProtKB">
        <authorList>
            <consortium name="EnsemblProtists"/>
        </authorList>
    </citation>
    <scope>IDENTIFICATION</scope>
    <source>
        <strain evidence="2">Emoy2</strain>
    </source>
</reference>
<organism evidence="2 3">
    <name type="scientific">Hyaloperonospora arabidopsidis (strain Emoy2)</name>
    <name type="common">Downy mildew agent</name>
    <name type="synonym">Peronospora arabidopsidis</name>
    <dbReference type="NCBI Taxonomy" id="559515"/>
    <lineage>
        <taxon>Eukaryota</taxon>
        <taxon>Sar</taxon>
        <taxon>Stramenopiles</taxon>
        <taxon>Oomycota</taxon>
        <taxon>Peronosporomycetes</taxon>
        <taxon>Peronosporales</taxon>
        <taxon>Peronosporaceae</taxon>
        <taxon>Hyaloperonospora</taxon>
    </lineage>
</organism>
<name>M4BBI7_HYAAE</name>
<evidence type="ECO:0000313" key="2">
    <source>
        <dbReference type="EnsemblProtists" id="HpaP803650"/>
    </source>
</evidence>
<dbReference type="EnsemblProtists" id="HpaT803650">
    <property type="protein sequence ID" value="HpaP803650"/>
    <property type="gene ID" value="HpaG803650"/>
</dbReference>
<accession>M4BBI7</accession>
<reference evidence="3" key="1">
    <citation type="journal article" date="2010" name="Science">
        <title>Signatures of adaptation to obligate biotrophy in the Hyaloperonospora arabidopsidis genome.</title>
        <authorList>
            <person name="Baxter L."/>
            <person name="Tripathy S."/>
            <person name="Ishaque N."/>
            <person name="Boot N."/>
            <person name="Cabral A."/>
            <person name="Kemen E."/>
            <person name="Thines M."/>
            <person name="Ah-Fong A."/>
            <person name="Anderson R."/>
            <person name="Badejoko W."/>
            <person name="Bittner-Eddy P."/>
            <person name="Boore J.L."/>
            <person name="Chibucos M.C."/>
            <person name="Coates M."/>
            <person name="Dehal P."/>
            <person name="Delehaunty K."/>
            <person name="Dong S."/>
            <person name="Downton P."/>
            <person name="Dumas B."/>
            <person name="Fabro G."/>
            <person name="Fronick C."/>
            <person name="Fuerstenberg S.I."/>
            <person name="Fulton L."/>
            <person name="Gaulin E."/>
            <person name="Govers F."/>
            <person name="Hughes L."/>
            <person name="Humphray S."/>
            <person name="Jiang R.H."/>
            <person name="Judelson H."/>
            <person name="Kamoun S."/>
            <person name="Kyung K."/>
            <person name="Meijer H."/>
            <person name="Minx P."/>
            <person name="Morris P."/>
            <person name="Nelson J."/>
            <person name="Phuntumart V."/>
            <person name="Qutob D."/>
            <person name="Rehmany A."/>
            <person name="Rougon-Cardoso A."/>
            <person name="Ryden P."/>
            <person name="Torto-Alalibo T."/>
            <person name="Studholme D."/>
            <person name="Wang Y."/>
            <person name="Win J."/>
            <person name="Wood J."/>
            <person name="Clifton S.W."/>
            <person name="Rogers J."/>
            <person name="Van den Ackerveken G."/>
            <person name="Jones J.D."/>
            <person name="McDowell J.M."/>
            <person name="Beynon J."/>
            <person name="Tyler B.M."/>
        </authorList>
    </citation>
    <scope>NUCLEOTIDE SEQUENCE [LARGE SCALE GENOMIC DNA]</scope>
    <source>
        <strain evidence="3">Emoy2</strain>
    </source>
</reference>
<sequence>MTDYYTVETRTMRRPNKRLWSPLTSTHTLSSQIRILENEAKNGSSITKKRRMMEQVRQCRTKWSALKASFEKELLAETTRARESSQSSMDGTSTTEQLESCAARIDRFVVSGASFEGTAL</sequence>
<dbReference type="HOGENOM" id="CLU_2054205_0_0_1"/>
<dbReference type="Proteomes" id="UP000011713">
    <property type="component" value="Unassembled WGS sequence"/>
</dbReference>
<dbReference type="AlphaFoldDB" id="M4BBI7"/>
<protein>
    <submittedName>
        <fullName evidence="2">Uncharacterized protein</fullName>
    </submittedName>
</protein>
<feature type="region of interest" description="Disordered" evidence="1">
    <location>
        <begin position="77"/>
        <end position="97"/>
    </location>
</feature>
<evidence type="ECO:0000256" key="1">
    <source>
        <dbReference type="SAM" id="MobiDB-lite"/>
    </source>
</evidence>
<evidence type="ECO:0000313" key="3">
    <source>
        <dbReference type="Proteomes" id="UP000011713"/>
    </source>
</evidence>
<proteinExistence type="predicted"/>
<dbReference type="STRING" id="559515.M4BBI7"/>
<dbReference type="InParanoid" id="M4BBI7"/>
<keyword evidence="3" id="KW-1185">Reference proteome</keyword>
<feature type="compositionally biased region" description="Polar residues" evidence="1">
    <location>
        <begin position="84"/>
        <end position="97"/>
    </location>
</feature>
<dbReference type="VEuPathDB" id="FungiDB:HpaG803650"/>
<dbReference type="EMBL" id="JH598095">
    <property type="status" value="NOT_ANNOTATED_CDS"/>
    <property type="molecule type" value="Genomic_DNA"/>
</dbReference>